<comment type="subcellular location">
    <subcellularLocation>
        <location evidence="1">Cytoplasm</location>
        <location evidence="1">Cytoskeleton</location>
    </subcellularLocation>
</comment>
<evidence type="ECO:0000259" key="7">
    <source>
        <dbReference type="PROSITE" id="PS50106"/>
    </source>
</evidence>
<dbReference type="PROSITE" id="PS50106">
    <property type="entry name" value="PDZ"/>
    <property type="match status" value="1"/>
</dbReference>
<dbReference type="Pfam" id="PF00595">
    <property type="entry name" value="PDZ"/>
    <property type="match status" value="1"/>
</dbReference>
<dbReference type="Proteomes" id="UP001652641">
    <property type="component" value="Chromosome 8"/>
</dbReference>
<organism evidence="8 9">
    <name type="scientific">Vulpes vulpes</name>
    <name type="common">Red fox</name>
    <dbReference type="NCBI Taxonomy" id="9627"/>
    <lineage>
        <taxon>Eukaryota</taxon>
        <taxon>Metazoa</taxon>
        <taxon>Chordata</taxon>
        <taxon>Craniata</taxon>
        <taxon>Vertebrata</taxon>
        <taxon>Euteleostomi</taxon>
        <taxon>Mammalia</taxon>
        <taxon>Eutheria</taxon>
        <taxon>Laurasiatheria</taxon>
        <taxon>Carnivora</taxon>
        <taxon>Caniformia</taxon>
        <taxon>Canidae</taxon>
        <taxon>Vulpes</taxon>
    </lineage>
</organism>
<dbReference type="PANTHER" id="PTHR10554">
    <property type="entry name" value="SYNTROPHIN"/>
    <property type="match status" value="1"/>
</dbReference>
<comment type="similarity">
    <text evidence="2">Belongs to the syntrophin family.</text>
</comment>
<protein>
    <submittedName>
        <fullName evidence="9">Gamma-2-syntrophin</fullName>
    </submittedName>
</protein>
<dbReference type="Gene3D" id="2.30.42.10">
    <property type="match status" value="1"/>
</dbReference>
<evidence type="ECO:0000256" key="1">
    <source>
        <dbReference type="ARBA" id="ARBA00004245"/>
    </source>
</evidence>
<gene>
    <name evidence="9" type="primary">SNTG2</name>
</gene>
<evidence type="ECO:0000256" key="4">
    <source>
        <dbReference type="ARBA" id="ARBA00023203"/>
    </source>
</evidence>
<feature type="region of interest" description="Disordered" evidence="6">
    <location>
        <begin position="1"/>
        <end position="43"/>
    </location>
</feature>
<dbReference type="SMART" id="SM00228">
    <property type="entry name" value="PDZ"/>
    <property type="match status" value="1"/>
</dbReference>
<dbReference type="SUPFAM" id="SSF50729">
    <property type="entry name" value="PH domain-like"/>
    <property type="match status" value="1"/>
</dbReference>
<dbReference type="InterPro" id="IPR055108">
    <property type="entry name" value="Syntrophin_4th"/>
</dbReference>
<feature type="region of interest" description="Disordered" evidence="6">
    <location>
        <begin position="540"/>
        <end position="585"/>
    </location>
</feature>
<evidence type="ECO:0000256" key="2">
    <source>
        <dbReference type="ARBA" id="ARBA00010798"/>
    </source>
</evidence>
<dbReference type="InterPro" id="IPR036034">
    <property type="entry name" value="PDZ_sf"/>
</dbReference>
<proteinExistence type="inferred from homology"/>
<evidence type="ECO:0000256" key="5">
    <source>
        <dbReference type="ARBA" id="ARBA00023212"/>
    </source>
</evidence>
<dbReference type="Pfam" id="PF23012">
    <property type="entry name" value="Syntrophin_4th"/>
    <property type="match status" value="1"/>
</dbReference>
<sequence>MSKPYFGDLSPGTPLDCGKYSPAPSQPRAALSPSVQSMPPSRTVGAQVGIGTFPWLLGALPAPQFLPAPWDAQGVCKPLTPEGEASVAEGARAPVALDAQQGSSGRRGGSLPAFTQTHDDLRILLLWGWEETSLEVKVLQPDHPLALRRRDAVSAGIQASAALKAARSMGSRPAAARSTHSFQFGRFFLGLSIALQESQVCGHRVPPTASRGLLWSIPAYGTRDGVWLYRRSCSFVLARGAVCPRTGPPHDAPARGLRTSGSCVGAAAPVSYLLSVCVVRGAPAGGDWDTAAYEDMEEPARSEGGRGPGVCGRAPEAAADHASDTWRPPRSVSLTPSPSSPPASRLLTAPHRRARADGSETSESGRCLGRRGRRVLWPVRTPPHVLWPRPRSRPLLRPQPRTGLARLHREGPGGACDVRLRLTKDVLTIQKQDVVCVRGGSHRAHHRTVTLRRQPGGGLGLSIKGGAEHGVPVVISRMFRGHAADRTGMLFVGDAILQVNGVNVESATHGEVVHLLRSAGDEVTITVEYLRDAPSFLNLPSGSPGPAEDHGSGASSPLFDSGLHLSGDPSSTAPSSPSSPVANGPKYEKRWLDTLSVPLSMARISRHKAGAETLRCSAFEVLAVDGVSTGILQFRSAREGAAWLRAVSANIRDLTLQSVRMANKCCSSCDQVVHMGWVIERLEDTGSCQTCLSKFLVLKGSSLHVFSTPPVSTSDWGRAEETYNLCEVLFKLHKLWLPDDCWLHADSGLEPRGLEDPQPYCFSVLVGHGQSRRFSVELGSELAAWATSFQRATFMEVQRAGSRTYTCSWQGDPLCFTVDFALGFTCCDSKTKDVLWRFKFSQLKGSSDDGNTRVKLLFQHLDSRQIEVKELEFQDLTAVLHCVHAFLAAKVASVDPAFVGSQSIGGRRFC</sequence>
<accession>A0ABM4XA68</accession>
<dbReference type="PANTHER" id="PTHR10554:SF3">
    <property type="entry name" value="GAMMA-2-SYNTROPHIN"/>
    <property type="match status" value="1"/>
</dbReference>
<keyword evidence="8" id="KW-1185">Reference proteome</keyword>
<evidence type="ECO:0000256" key="3">
    <source>
        <dbReference type="ARBA" id="ARBA00022490"/>
    </source>
</evidence>
<keyword evidence="3" id="KW-0963">Cytoplasm</keyword>
<keyword evidence="5" id="KW-0206">Cytoskeleton</keyword>
<dbReference type="GeneID" id="112927761"/>
<keyword evidence="4" id="KW-0009">Actin-binding</keyword>
<feature type="domain" description="PDZ" evidence="7">
    <location>
        <begin position="448"/>
        <end position="531"/>
    </location>
</feature>
<evidence type="ECO:0000313" key="9">
    <source>
        <dbReference type="RefSeq" id="XP_072574937.1"/>
    </source>
</evidence>
<feature type="compositionally biased region" description="Low complexity" evidence="6">
    <location>
        <begin position="566"/>
        <end position="580"/>
    </location>
</feature>
<dbReference type="CDD" id="cd06801">
    <property type="entry name" value="PDZ_syntrophin-like"/>
    <property type="match status" value="1"/>
</dbReference>
<feature type="region of interest" description="Disordered" evidence="6">
    <location>
        <begin position="296"/>
        <end position="367"/>
    </location>
</feature>
<feature type="compositionally biased region" description="Low complexity" evidence="6">
    <location>
        <begin position="328"/>
        <end position="349"/>
    </location>
</feature>
<dbReference type="InterPro" id="IPR001478">
    <property type="entry name" value="PDZ"/>
</dbReference>
<dbReference type="InterPro" id="IPR015482">
    <property type="entry name" value="Syntrophin"/>
</dbReference>
<reference evidence="9" key="1">
    <citation type="submission" date="2025-08" db="UniProtKB">
        <authorList>
            <consortium name="RefSeq"/>
        </authorList>
    </citation>
    <scope>IDENTIFICATION</scope>
    <source>
        <tissue evidence="9">Cell line</tissue>
    </source>
</reference>
<dbReference type="SUPFAM" id="SSF50156">
    <property type="entry name" value="PDZ domain-like"/>
    <property type="match status" value="1"/>
</dbReference>
<name>A0ABM4XA68_VULVU</name>
<evidence type="ECO:0000313" key="8">
    <source>
        <dbReference type="Proteomes" id="UP001652641"/>
    </source>
</evidence>
<evidence type="ECO:0000256" key="6">
    <source>
        <dbReference type="SAM" id="MobiDB-lite"/>
    </source>
</evidence>
<dbReference type="RefSeq" id="XP_072574937.1">
    <property type="nucleotide sequence ID" value="XM_072718836.1"/>
</dbReference>